<proteinExistence type="predicted"/>
<dbReference type="Proteomes" id="UP000308600">
    <property type="component" value="Unassembled WGS sequence"/>
</dbReference>
<reference evidence="1 2" key="1">
    <citation type="journal article" date="2019" name="Nat. Ecol. Evol.">
        <title>Megaphylogeny resolves global patterns of mushroom evolution.</title>
        <authorList>
            <person name="Varga T."/>
            <person name="Krizsan K."/>
            <person name="Foldi C."/>
            <person name="Dima B."/>
            <person name="Sanchez-Garcia M."/>
            <person name="Sanchez-Ramirez S."/>
            <person name="Szollosi G.J."/>
            <person name="Szarkandi J.G."/>
            <person name="Papp V."/>
            <person name="Albert L."/>
            <person name="Andreopoulos W."/>
            <person name="Angelini C."/>
            <person name="Antonin V."/>
            <person name="Barry K.W."/>
            <person name="Bougher N.L."/>
            <person name="Buchanan P."/>
            <person name="Buyck B."/>
            <person name="Bense V."/>
            <person name="Catcheside P."/>
            <person name="Chovatia M."/>
            <person name="Cooper J."/>
            <person name="Damon W."/>
            <person name="Desjardin D."/>
            <person name="Finy P."/>
            <person name="Geml J."/>
            <person name="Haridas S."/>
            <person name="Hughes K."/>
            <person name="Justo A."/>
            <person name="Karasinski D."/>
            <person name="Kautmanova I."/>
            <person name="Kiss B."/>
            <person name="Kocsube S."/>
            <person name="Kotiranta H."/>
            <person name="LaButti K.M."/>
            <person name="Lechner B.E."/>
            <person name="Liimatainen K."/>
            <person name="Lipzen A."/>
            <person name="Lukacs Z."/>
            <person name="Mihaltcheva S."/>
            <person name="Morgado L.N."/>
            <person name="Niskanen T."/>
            <person name="Noordeloos M.E."/>
            <person name="Ohm R.A."/>
            <person name="Ortiz-Santana B."/>
            <person name="Ovrebo C."/>
            <person name="Racz N."/>
            <person name="Riley R."/>
            <person name="Savchenko A."/>
            <person name="Shiryaev A."/>
            <person name="Soop K."/>
            <person name="Spirin V."/>
            <person name="Szebenyi C."/>
            <person name="Tomsovsky M."/>
            <person name="Tulloss R.E."/>
            <person name="Uehling J."/>
            <person name="Grigoriev I.V."/>
            <person name="Vagvolgyi C."/>
            <person name="Papp T."/>
            <person name="Martin F.M."/>
            <person name="Miettinen O."/>
            <person name="Hibbett D.S."/>
            <person name="Nagy L.G."/>
        </authorList>
    </citation>
    <scope>NUCLEOTIDE SEQUENCE [LARGE SCALE GENOMIC DNA]</scope>
    <source>
        <strain evidence="1 2">NL-1719</strain>
    </source>
</reference>
<protein>
    <submittedName>
        <fullName evidence="1">Uncharacterized protein</fullName>
    </submittedName>
</protein>
<keyword evidence="2" id="KW-1185">Reference proteome</keyword>
<gene>
    <name evidence="1" type="ORF">BDN72DRAFT_897778</name>
</gene>
<name>A0ACD3ATP6_9AGAR</name>
<dbReference type="EMBL" id="ML208342">
    <property type="protein sequence ID" value="TFK68885.1"/>
    <property type="molecule type" value="Genomic_DNA"/>
</dbReference>
<sequence length="123" mass="14040">MSVKPPIETRGMLLPMLVLPTPGGPARQSFNPPATPPVQPTPPIHLATLELSRRDYSREIRQFIWLLKAVGGNLVDGEVGHRFVKEWAELSDVFEDREKAERSKHWAYSAEHLNLRPERPVRQ</sequence>
<evidence type="ECO:0000313" key="1">
    <source>
        <dbReference type="EMBL" id="TFK68885.1"/>
    </source>
</evidence>
<evidence type="ECO:0000313" key="2">
    <source>
        <dbReference type="Proteomes" id="UP000308600"/>
    </source>
</evidence>
<organism evidence="1 2">
    <name type="scientific">Pluteus cervinus</name>
    <dbReference type="NCBI Taxonomy" id="181527"/>
    <lineage>
        <taxon>Eukaryota</taxon>
        <taxon>Fungi</taxon>
        <taxon>Dikarya</taxon>
        <taxon>Basidiomycota</taxon>
        <taxon>Agaricomycotina</taxon>
        <taxon>Agaricomycetes</taxon>
        <taxon>Agaricomycetidae</taxon>
        <taxon>Agaricales</taxon>
        <taxon>Pluteineae</taxon>
        <taxon>Pluteaceae</taxon>
        <taxon>Pluteus</taxon>
    </lineage>
</organism>
<accession>A0ACD3ATP6</accession>